<protein>
    <submittedName>
        <fullName evidence="2">Uncharacterized protein</fullName>
    </submittedName>
</protein>
<sequence length="68" mass="6987">MAVGRTRPARPPGWRGSGRCRPDESGCPGSRGGTWSSSWVASLRGADCGCSSPTGGHHSSGSTSRPSW</sequence>
<proteinExistence type="predicted"/>
<evidence type="ECO:0000313" key="2">
    <source>
        <dbReference type="EMBL" id="AKH47066.1"/>
    </source>
</evidence>
<dbReference type="EMBL" id="KR029589">
    <property type="protein sequence ID" value="AKH47066.1"/>
    <property type="molecule type" value="Genomic_DNA"/>
</dbReference>
<name>A0A0F7L7Q8_9VIRU</name>
<accession>A0A0F7L7Q8</accession>
<reference evidence="2" key="2">
    <citation type="submission" date="2015-03" db="EMBL/GenBank/DDBJ databases">
        <authorList>
            <person name="Chow C.-E.T."/>
            <person name="Winget D.M."/>
            <person name="White R.A.III."/>
            <person name="Hallam S.J."/>
            <person name="Suttle C.A."/>
        </authorList>
    </citation>
    <scope>NUCLEOTIDE SEQUENCE</scope>
    <source>
        <strain evidence="2">Anoxic2_5</strain>
    </source>
</reference>
<reference evidence="2" key="1">
    <citation type="journal article" date="2015" name="Front. Microbiol.">
        <title>Combining genomic sequencing methods to explore viral diversity and reveal potential virus-host interactions.</title>
        <authorList>
            <person name="Chow C.E."/>
            <person name="Winget D.M."/>
            <person name="White R.A.III."/>
            <person name="Hallam S.J."/>
            <person name="Suttle C.A."/>
        </authorList>
    </citation>
    <scope>NUCLEOTIDE SEQUENCE</scope>
    <source>
        <strain evidence="2">Anoxic2_5</strain>
    </source>
</reference>
<organism evidence="2">
    <name type="scientific">uncultured marine virus</name>
    <dbReference type="NCBI Taxonomy" id="186617"/>
    <lineage>
        <taxon>Viruses</taxon>
        <taxon>environmental samples</taxon>
    </lineage>
</organism>
<feature type="region of interest" description="Disordered" evidence="1">
    <location>
        <begin position="1"/>
        <end position="35"/>
    </location>
</feature>
<evidence type="ECO:0000256" key="1">
    <source>
        <dbReference type="SAM" id="MobiDB-lite"/>
    </source>
</evidence>